<gene>
    <name evidence="6" type="ORF">ACFPOG_12410</name>
</gene>
<evidence type="ECO:0000313" key="6">
    <source>
        <dbReference type="EMBL" id="MFC5449068.1"/>
    </source>
</evidence>
<keyword evidence="4" id="KW-0233">DNA recombination</keyword>
<dbReference type="InterPro" id="IPR010998">
    <property type="entry name" value="Integrase_recombinase_N"/>
</dbReference>
<name>A0ABW0K6X4_9BACL</name>
<keyword evidence="3" id="KW-0238">DNA-binding</keyword>
<dbReference type="Pfam" id="PF02899">
    <property type="entry name" value="Phage_int_SAM_1"/>
    <property type="match status" value="1"/>
</dbReference>
<evidence type="ECO:0000259" key="5">
    <source>
        <dbReference type="PROSITE" id="PS51898"/>
    </source>
</evidence>
<proteinExistence type="inferred from homology"/>
<comment type="caution">
    <text evidence="6">The sequence shown here is derived from an EMBL/GenBank/DDBJ whole genome shotgun (WGS) entry which is preliminary data.</text>
</comment>
<dbReference type="EMBL" id="JBHSMJ010000017">
    <property type="protein sequence ID" value="MFC5449068.1"/>
    <property type="molecule type" value="Genomic_DNA"/>
</dbReference>
<dbReference type="PANTHER" id="PTHR30349:SF64">
    <property type="entry name" value="PROPHAGE INTEGRASE INTD-RELATED"/>
    <property type="match status" value="1"/>
</dbReference>
<organism evidence="6 7">
    <name type="scientific">Paenibacillus aestuarii</name>
    <dbReference type="NCBI Taxonomy" id="516965"/>
    <lineage>
        <taxon>Bacteria</taxon>
        <taxon>Bacillati</taxon>
        <taxon>Bacillota</taxon>
        <taxon>Bacilli</taxon>
        <taxon>Bacillales</taxon>
        <taxon>Paenibacillaceae</taxon>
        <taxon>Paenibacillus</taxon>
    </lineage>
</organism>
<keyword evidence="2" id="KW-0229">DNA integration</keyword>
<dbReference type="CDD" id="cd00397">
    <property type="entry name" value="DNA_BRE_C"/>
    <property type="match status" value="1"/>
</dbReference>
<evidence type="ECO:0000256" key="2">
    <source>
        <dbReference type="ARBA" id="ARBA00022908"/>
    </source>
</evidence>
<dbReference type="InterPro" id="IPR004107">
    <property type="entry name" value="Integrase_SAM-like_N"/>
</dbReference>
<dbReference type="InterPro" id="IPR013762">
    <property type="entry name" value="Integrase-like_cat_sf"/>
</dbReference>
<protein>
    <submittedName>
        <fullName evidence="6">Tyrosine-type recombinase/integrase</fullName>
    </submittedName>
</protein>
<evidence type="ECO:0000313" key="7">
    <source>
        <dbReference type="Proteomes" id="UP001596044"/>
    </source>
</evidence>
<dbReference type="Gene3D" id="1.10.150.130">
    <property type="match status" value="1"/>
</dbReference>
<keyword evidence="7" id="KW-1185">Reference proteome</keyword>
<dbReference type="InterPro" id="IPR011010">
    <property type="entry name" value="DNA_brk_join_enz"/>
</dbReference>
<dbReference type="Proteomes" id="UP001596044">
    <property type="component" value="Unassembled WGS sequence"/>
</dbReference>
<dbReference type="InterPro" id="IPR050090">
    <property type="entry name" value="Tyrosine_recombinase_XerCD"/>
</dbReference>
<dbReference type="Gene3D" id="1.10.443.10">
    <property type="entry name" value="Intergrase catalytic core"/>
    <property type="match status" value="1"/>
</dbReference>
<dbReference type="Pfam" id="PF00589">
    <property type="entry name" value="Phage_integrase"/>
    <property type="match status" value="1"/>
</dbReference>
<dbReference type="PANTHER" id="PTHR30349">
    <property type="entry name" value="PHAGE INTEGRASE-RELATED"/>
    <property type="match status" value="1"/>
</dbReference>
<evidence type="ECO:0000256" key="4">
    <source>
        <dbReference type="ARBA" id="ARBA00023172"/>
    </source>
</evidence>
<dbReference type="RefSeq" id="WP_377524622.1">
    <property type="nucleotide sequence ID" value="NZ_JBHSMJ010000017.1"/>
</dbReference>
<feature type="domain" description="Tyr recombinase" evidence="5">
    <location>
        <begin position="162"/>
        <end position="355"/>
    </location>
</feature>
<dbReference type="PROSITE" id="PS51898">
    <property type="entry name" value="TYR_RECOMBINASE"/>
    <property type="match status" value="1"/>
</dbReference>
<dbReference type="SUPFAM" id="SSF56349">
    <property type="entry name" value="DNA breaking-rejoining enzymes"/>
    <property type="match status" value="1"/>
</dbReference>
<accession>A0ABW0K6X4</accession>
<evidence type="ECO:0000256" key="3">
    <source>
        <dbReference type="ARBA" id="ARBA00023125"/>
    </source>
</evidence>
<sequence length="361" mass="42581">MYQLDLLNKDSNISSDNLINVDYNNQLVYAMMNSDNYILIREKVSASEDEDGNYDYSQVSNLGMVYLYVHNHAKQRKEKTKEDYMRVLLAFLQYVTTLGKNDIRELSRFDMEKFQAHLKEKYSKSNTQAKKVVIIDSFLNWCFEEGYLHKKISRGLNPVKKKKEEIPERDIDEFDLKQAIEFYRDNPKVRSLLRMLANSGMRLNEVITPRWGDIYFDRQQQKHYLVTLTKRDKKRHVHIKDYVLADLIEYRKRVGLSTELNAENDTPFYPNRLGRRYNLSSLSTYLSKCMAAAGLTTIQGHRVTPHFMRHWYAQTAFTNGAPLDWISETIGHSSTKITKDNYLSRQLKKDRDVSDFVDLEF</sequence>
<comment type="similarity">
    <text evidence="1">Belongs to the 'phage' integrase family.</text>
</comment>
<evidence type="ECO:0000256" key="1">
    <source>
        <dbReference type="ARBA" id="ARBA00008857"/>
    </source>
</evidence>
<dbReference type="InterPro" id="IPR002104">
    <property type="entry name" value="Integrase_catalytic"/>
</dbReference>
<reference evidence="7" key="1">
    <citation type="journal article" date="2019" name="Int. J. Syst. Evol. Microbiol.">
        <title>The Global Catalogue of Microorganisms (GCM) 10K type strain sequencing project: providing services to taxonomists for standard genome sequencing and annotation.</title>
        <authorList>
            <consortium name="The Broad Institute Genomics Platform"/>
            <consortium name="The Broad Institute Genome Sequencing Center for Infectious Disease"/>
            <person name="Wu L."/>
            <person name="Ma J."/>
        </authorList>
    </citation>
    <scope>NUCLEOTIDE SEQUENCE [LARGE SCALE GENOMIC DNA]</scope>
    <source>
        <strain evidence="7">KACC 11904</strain>
    </source>
</reference>